<sequence>MSYGQFASIYDQFMYDQPYDRWLEVIRPYLKENMLDLATGTGALLDLIPHNVKVTGVDLSEEMLAIAASKRSDVTLIAQDMTKLELNQKFQLITCLCDSLNYLAAPEDVQKTFQSVLDHLEDDGIFIFDVHSTAKFETYFVNQTYSDELDKMLYIWHAVQGEVPFSVYHDLTFFIKDIEQDIYHRFDEQHYQRTFDIDTYKLMLEQIGFEIITIFADFDPDFVVDSNEEAYFDRVFFIVRKKEIMK</sequence>
<dbReference type="EMBL" id="MJBI02000001">
    <property type="protein sequence ID" value="RAI82375.1"/>
    <property type="molecule type" value="Genomic_DNA"/>
</dbReference>
<evidence type="ECO:0000256" key="1">
    <source>
        <dbReference type="ARBA" id="ARBA00022679"/>
    </source>
</evidence>
<dbReference type="Gene3D" id="2.20.25.110">
    <property type="entry name" value="S-adenosyl-L-methionine-dependent methyltransferases"/>
    <property type="match status" value="1"/>
</dbReference>
<keyword evidence="3" id="KW-0489">Methyltransferase</keyword>
<dbReference type="CDD" id="cd02440">
    <property type="entry name" value="AdoMet_MTases"/>
    <property type="match status" value="1"/>
</dbReference>
<gene>
    <name evidence="3" type="ORF">BFS35_001445</name>
</gene>
<name>A0A2G5NTB7_9STAP</name>
<feature type="domain" description="Methyltransferase" evidence="2">
    <location>
        <begin position="35"/>
        <end position="124"/>
    </location>
</feature>
<dbReference type="RefSeq" id="WP_099578533.1">
    <property type="nucleotide sequence ID" value="NZ_MJBI02000001.1"/>
</dbReference>
<dbReference type="Pfam" id="PF13649">
    <property type="entry name" value="Methyltransf_25"/>
    <property type="match status" value="1"/>
</dbReference>
<dbReference type="InterPro" id="IPR029063">
    <property type="entry name" value="SAM-dependent_MTases_sf"/>
</dbReference>
<dbReference type="PANTHER" id="PTHR43861">
    <property type="entry name" value="TRANS-ACONITATE 2-METHYLTRANSFERASE-RELATED"/>
    <property type="match status" value="1"/>
</dbReference>
<organism evidence="3 4">
    <name type="scientific">Macrococcoides goetzii</name>
    <dbReference type="NCBI Taxonomy" id="1891097"/>
    <lineage>
        <taxon>Bacteria</taxon>
        <taxon>Bacillati</taxon>
        <taxon>Bacillota</taxon>
        <taxon>Bacilli</taxon>
        <taxon>Bacillales</taxon>
        <taxon>Staphylococcaceae</taxon>
        <taxon>Macrococcoides</taxon>
    </lineage>
</organism>
<keyword evidence="1" id="KW-0808">Transferase</keyword>
<keyword evidence="4" id="KW-1185">Reference proteome</keyword>
<evidence type="ECO:0000259" key="2">
    <source>
        <dbReference type="Pfam" id="PF13649"/>
    </source>
</evidence>
<dbReference type="SUPFAM" id="SSF53335">
    <property type="entry name" value="S-adenosyl-L-methionine-dependent methyltransferases"/>
    <property type="match status" value="1"/>
</dbReference>
<dbReference type="AlphaFoldDB" id="A0A2G5NTB7"/>
<evidence type="ECO:0000313" key="4">
    <source>
        <dbReference type="Proteomes" id="UP000229523"/>
    </source>
</evidence>
<accession>A0A2G5NTB7</accession>
<dbReference type="GO" id="GO:0032259">
    <property type="term" value="P:methylation"/>
    <property type="evidence" value="ECO:0007669"/>
    <property type="project" value="UniProtKB-KW"/>
</dbReference>
<dbReference type="InterPro" id="IPR041698">
    <property type="entry name" value="Methyltransf_25"/>
</dbReference>
<dbReference type="Proteomes" id="UP000229523">
    <property type="component" value="Unassembled WGS sequence"/>
</dbReference>
<dbReference type="GO" id="GO:0008168">
    <property type="term" value="F:methyltransferase activity"/>
    <property type="evidence" value="ECO:0007669"/>
    <property type="project" value="UniProtKB-KW"/>
</dbReference>
<comment type="caution">
    <text evidence="3">The sequence shown here is derived from an EMBL/GenBank/DDBJ whole genome shotgun (WGS) entry which is preliminary data.</text>
</comment>
<dbReference type="Gene3D" id="3.40.50.150">
    <property type="entry name" value="Vaccinia Virus protein VP39"/>
    <property type="match status" value="1"/>
</dbReference>
<proteinExistence type="predicted"/>
<reference evidence="3 4" key="1">
    <citation type="journal article" date="2018" name="Front. Microbiol.">
        <title>Description and Comparative Genomics of Macrococcus caseolyticus subsp. hominis subsp. nov., Macrococcus goetzii sp. nov., Macrococcus epidermidis sp. nov., and Macrococcus bohemicus sp. nov., Novel Macrococci From Human Clinical Material With Virulence Potential and Suspected Uptake of Foreign DNA by Natural Transformation.</title>
        <authorList>
            <person name="Maslanova I."/>
            <person name="Wertheimer Z."/>
            <person name="Sedlacek I."/>
            <person name="Svec P."/>
            <person name="Indrakova A."/>
            <person name="Kovarovic V."/>
            <person name="Schumann P."/>
            <person name="Sproer C."/>
            <person name="Kralova S."/>
            <person name="Sedo O."/>
            <person name="Kristofova L."/>
            <person name="Vrbovska V."/>
            <person name="Fuzik T."/>
            <person name="Petras P."/>
            <person name="Zdrahal Z."/>
            <person name="Ruzickova V."/>
            <person name="Doskar J."/>
            <person name="Pantucek R."/>
        </authorList>
    </citation>
    <scope>NUCLEOTIDE SEQUENCE [LARGE SCALE GENOMIC DNA]</scope>
    <source>
        <strain evidence="3 4">CCM 4927</strain>
    </source>
</reference>
<evidence type="ECO:0000313" key="3">
    <source>
        <dbReference type="EMBL" id="RAI82375.1"/>
    </source>
</evidence>
<protein>
    <submittedName>
        <fullName evidence="3">Class I SAM-dependent methyltransferase</fullName>
    </submittedName>
</protein>